<dbReference type="Proteomes" id="UP001213000">
    <property type="component" value="Unassembled WGS sequence"/>
</dbReference>
<feature type="transmembrane region" description="Helical" evidence="2">
    <location>
        <begin position="520"/>
        <end position="543"/>
    </location>
</feature>
<organism evidence="3 4">
    <name type="scientific">Leucocoprinus birnbaumii</name>
    <dbReference type="NCBI Taxonomy" id="56174"/>
    <lineage>
        <taxon>Eukaryota</taxon>
        <taxon>Fungi</taxon>
        <taxon>Dikarya</taxon>
        <taxon>Basidiomycota</taxon>
        <taxon>Agaricomycotina</taxon>
        <taxon>Agaricomycetes</taxon>
        <taxon>Agaricomycetidae</taxon>
        <taxon>Agaricales</taxon>
        <taxon>Agaricineae</taxon>
        <taxon>Agaricaceae</taxon>
        <taxon>Leucocoprinus</taxon>
    </lineage>
</organism>
<sequence>MSLSPNRRQVALESNPVPPRPPGAVGPTIYRDKTPSLVNADRSKYSLLRHETHIIEPFLPGARITTSPTPMTSQVSFGPQFFEHQETSRRAVLWVLFKKTYLWVISGVLLMILGIGLCHAIILPRIHTCPASADCDGSYDPNSGNSLPLLQAFISYWLKAGVTISSIGILKLSGYQAWFILMHQGNTVHNLDLNLGAIRGSVNDACYLLFRKNNRLLSIFVFAMLGIGAAISLVNGFSIDKDIETKVFTFRYNSTSELPNSSLSFINNAGQLKAIQKVIPWALDGDKSHGGAFKGSLVVPDARTSQASNALPGGPKITGHFECQGWDNYTLHPTTGTPTAWYVWMHDQRYIATPDMSLSTAMWRTDTAMTAYLWVSNTTGLIPNATTTSDGGMNIALCTHYLDMVESEPQSGVDLLNPNVPSTSGCIADTNACVADSVNNAILDWWGGKGTAFWHMTCRGGLLGPVPSSTDAERYCPITQDLWKDTATAMLDGIMQTAPTSHEAVQDLHANVEGLNRSRWWLNAIIPALTVGVYLIGLAYTCYLSKGDQTFKELTLDEVVKAAQTDHVQDLILSGQLKKRPIRFDSSIGFVEGSPRR</sequence>
<keyword evidence="2" id="KW-0812">Transmembrane</keyword>
<reference evidence="3" key="1">
    <citation type="submission" date="2022-07" db="EMBL/GenBank/DDBJ databases">
        <title>Genome Sequence of Leucocoprinus birnbaumii.</title>
        <authorList>
            <person name="Buettner E."/>
        </authorList>
    </citation>
    <scope>NUCLEOTIDE SEQUENCE</scope>
    <source>
        <strain evidence="3">VT141</strain>
    </source>
</reference>
<feature type="transmembrane region" description="Helical" evidence="2">
    <location>
        <begin position="100"/>
        <end position="122"/>
    </location>
</feature>
<protein>
    <submittedName>
        <fullName evidence="3">Uncharacterized protein</fullName>
    </submittedName>
</protein>
<keyword evidence="2" id="KW-0472">Membrane</keyword>
<dbReference type="EMBL" id="JANIEX010000074">
    <property type="protein sequence ID" value="KAJ3574272.1"/>
    <property type="molecule type" value="Genomic_DNA"/>
</dbReference>
<accession>A0AAD5VZC9</accession>
<feature type="transmembrane region" description="Helical" evidence="2">
    <location>
        <begin position="149"/>
        <end position="170"/>
    </location>
</feature>
<keyword evidence="4" id="KW-1185">Reference proteome</keyword>
<evidence type="ECO:0000313" key="4">
    <source>
        <dbReference type="Proteomes" id="UP001213000"/>
    </source>
</evidence>
<evidence type="ECO:0000256" key="2">
    <source>
        <dbReference type="SAM" id="Phobius"/>
    </source>
</evidence>
<evidence type="ECO:0000313" key="3">
    <source>
        <dbReference type="EMBL" id="KAJ3574272.1"/>
    </source>
</evidence>
<comment type="caution">
    <text evidence="3">The sequence shown here is derived from an EMBL/GenBank/DDBJ whole genome shotgun (WGS) entry which is preliminary data.</text>
</comment>
<feature type="region of interest" description="Disordered" evidence="1">
    <location>
        <begin position="1"/>
        <end position="29"/>
    </location>
</feature>
<proteinExistence type="predicted"/>
<feature type="transmembrane region" description="Helical" evidence="2">
    <location>
        <begin position="216"/>
        <end position="237"/>
    </location>
</feature>
<dbReference type="AlphaFoldDB" id="A0AAD5VZC9"/>
<name>A0AAD5VZC9_9AGAR</name>
<evidence type="ECO:0000256" key="1">
    <source>
        <dbReference type="SAM" id="MobiDB-lite"/>
    </source>
</evidence>
<gene>
    <name evidence="3" type="ORF">NP233_g1876</name>
</gene>
<keyword evidence="2" id="KW-1133">Transmembrane helix</keyword>